<comment type="caution">
    <text evidence="1">The sequence shown here is derived from an EMBL/GenBank/DDBJ whole genome shotgun (WGS) entry which is preliminary data.</text>
</comment>
<accession>A0A8I1G6Z3</accession>
<dbReference type="RefSeq" id="WP_199029908.1">
    <property type="nucleotide sequence ID" value="NZ_JAELXN010000181.1"/>
</dbReference>
<dbReference type="Proteomes" id="UP000641429">
    <property type="component" value="Unassembled WGS sequence"/>
</dbReference>
<dbReference type="SUPFAM" id="SSF55729">
    <property type="entry name" value="Acyl-CoA N-acyltransferases (Nat)"/>
    <property type="match status" value="1"/>
</dbReference>
<proteinExistence type="predicted"/>
<name>A0A8I1G6Z3_ENTAS</name>
<evidence type="ECO:0000313" key="1">
    <source>
        <dbReference type="EMBL" id="MBJ6598965.1"/>
    </source>
</evidence>
<dbReference type="AlphaFoldDB" id="A0A8I1G6Z3"/>
<evidence type="ECO:0000313" key="2">
    <source>
        <dbReference type="Proteomes" id="UP000641429"/>
    </source>
</evidence>
<reference evidence="1" key="1">
    <citation type="submission" date="2020-12" db="EMBL/GenBank/DDBJ databases">
        <title>Molecular epidemiology of VIM- metallo-b-lactamase-producing Enterobacter cloacae complex isolated in France between 2015 and 2018.</title>
        <authorList>
            <person name="Emeraud C."/>
            <person name="Petit C."/>
            <person name="Bonnin R."/>
            <person name="Naas T."/>
            <person name="Dortet L."/>
        </authorList>
    </citation>
    <scope>NUCLEOTIDE SEQUENCE</scope>
    <source>
        <strain evidence="1">170C2</strain>
    </source>
</reference>
<dbReference type="EMBL" id="JAELXN010000181">
    <property type="protein sequence ID" value="MBJ6598965.1"/>
    <property type="molecule type" value="Genomic_DNA"/>
</dbReference>
<sequence>MDLKPQYRELEEKDYQDVLDLVTETWSYAEWVQPDIITSMAGYFLNDALLASDRCIVAEIDRRFAGIVTASVGQCNRLEGFLMQQQQNILMTLTADLSGRVGVFYQYLQTKKINQNMLNSVKVRYDGHIPLFIVKSEFKGLGLNSCA</sequence>
<gene>
    <name evidence="1" type="ORF">JGT27_25175</name>
</gene>
<dbReference type="InterPro" id="IPR016181">
    <property type="entry name" value="Acyl_CoA_acyltransferase"/>
</dbReference>
<organism evidence="1 2">
    <name type="scientific">Enterobacter asburiae</name>
    <dbReference type="NCBI Taxonomy" id="61645"/>
    <lineage>
        <taxon>Bacteria</taxon>
        <taxon>Pseudomonadati</taxon>
        <taxon>Pseudomonadota</taxon>
        <taxon>Gammaproteobacteria</taxon>
        <taxon>Enterobacterales</taxon>
        <taxon>Enterobacteriaceae</taxon>
        <taxon>Enterobacter</taxon>
        <taxon>Enterobacter cloacae complex</taxon>
    </lineage>
</organism>
<protein>
    <submittedName>
        <fullName evidence="1">Uncharacterized protein</fullName>
    </submittedName>
</protein>